<dbReference type="SUPFAM" id="SSF52972">
    <property type="entry name" value="ITPase-like"/>
    <property type="match status" value="1"/>
</dbReference>
<evidence type="ECO:0000313" key="10">
    <source>
        <dbReference type="EMBL" id="EIC23118.1"/>
    </source>
</evidence>
<dbReference type="InterPro" id="IPR003697">
    <property type="entry name" value="Maf-like"/>
</dbReference>
<comment type="caution">
    <text evidence="9">Lacks conserved residue(s) required for the propagation of feature annotation.</text>
</comment>
<evidence type="ECO:0000256" key="2">
    <source>
        <dbReference type="ARBA" id="ARBA00022490"/>
    </source>
</evidence>
<evidence type="ECO:0000313" key="11">
    <source>
        <dbReference type="Proteomes" id="UP000002964"/>
    </source>
</evidence>
<dbReference type="Pfam" id="PF02545">
    <property type="entry name" value="Maf"/>
    <property type="match status" value="1"/>
</dbReference>
<evidence type="ECO:0000256" key="6">
    <source>
        <dbReference type="ARBA" id="ARBA00053369"/>
    </source>
</evidence>
<keyword evidence="11" id="KW-1185">Reference proteome</keyword>
<dbReference type="HAMAP" id="MF_00528">
    <property type="entry name" value="Maf"/>
    <property type="match status" value="1"/>
</dbReference>
<dbReference type="GO" id="GO:0005737">
    <property type="term" value="C:cytoplasm"/>
    <property type="evidence" value="ECO:0007669"/>
    <property type="project" value="UniProtKB-SubCell"/>
</dbReference>
<dbReference type="eggNOG" id="COG0424">
    <property type="taxonomic scope" value="Bacteria"/>
</dbReference>
<comment type="cofactor">
    <cofactor evidence="9">
        <name>a divalent metal cation</name>
        <dbReference type="ChEBI" id="CHEBI:60240"/>
    </cofactor>
</comment>
<feature type="active site" description="Proton acceptor" evidence="9">
    <location>
        <position position="76"/>
    </location>
</feature>
<comment type="catalytic activity">
    <reaction evidence="5 9">
        <text>N(7)-methyl-GTP + H2O = N(7)-methyl-GMP + diphosphate + H(+)</text>
        <dbReference type="Rhea" id="RHEA:58744"/>
        <dbReference type="ChEBI" id="CHEBI:15377"/>
        <dbReference type="ChEBI" id="CHEBI:15378"/>
        <dbReference type="ChEBI" id="CHEBI:33019"/>
        <dbReference type="ChEBI" id="CHEBI:58285"/>
        <dbReference type="ChEBI" id="CHEBI:87133"/>
    </reaction>
</comment>
<dbReference type="Gene3D" id="3.90.950.10">
    <property type="match status" value="1"/>
</dbReference>
<dbReference type="PIRSF" id="PIRSF006305">
    <property type="entry name" value="Maf"/>
    <property type="match status" value="1"/>
</dbReference>
<keyword evidence="4 9" id="KW-0546">Nucleotide metabolism</keyword>
<evidence type="ECO:0000256" key="1">
    <source>
        <dbReference type="ARBA" id="ARBA00004496"/>
    </source>
</evidence>
<evidence type="ECO:0000256" key="9">
    <source>
        <dbReference type="HAMAP-Rule" id="MF_00528"/>
    </source>
</evidence>
<dbReference type="AlphaFoldDB" id="H8YXE2"/>
<evidence type="ECO:0000256" key="3">
    <source>
        <dbReference type="ARBA" id="ARBA00022801"/>
    </source>
</evidence>
<dbReference type="PANTHER" id="PTHR43213">
    <property type="entry name" value="BIFUNCTIONAL DTTP/UTP PYROPHOSPHATASE/METHYLTRANSFERASE PROTEIN-RELATED"/>
    <property type="match status" value="1"/>
</dbReference>
<dbReference type="InterPro" id="IPR029001">
    <property type="entry name" value="ITPase-like_fam"/>
</dbReference>
<comment type="function">
    <text evidence="6 9">Nucleoside triphosphate pyrophosphatase that hydrolyzes 7-methyl-GTP (m(7)GTP). May have a dual role in cell division arrest and in preventing the incorporation of modified nucleotides into cellular nucleic acids.</text>
</comment>
<dbReference type="EC" id="3.6.1.-" evidence="9"/>
<dbReference type="FunFam" id="3.90.950.10:FF:000005">
    <property type="entry name" value="7-methyl-GTP pyrophosphatase"/>
    <property type="match status" value="1"/>
</dbReference>
<dbReference type="EMBL" id="JH603168">
    <property type="protein sequence ID" value="EIC23118.1"/>
    <property type="molecule type" value="Genomic_DNA"/>
</dbReference>
<dbReference type="GO" id="GO:0047429">
    <property type="term" value="F:nucleoside triphosphate diphosphatase activity"/>
    <property type="evidence" value="ECO:0007669"/>
    <property type="project" value="InterPro"/>
</dbReference>
<feature type="site" description="Important for substrate specificity" evidence="9">
    <location>
        <position position="161"/>
    </location>
</feature>
<keyword evidence="3 9" id="KW-0378">Hydrolase</keyword>
<feature type="site" description="Important for substrate specificity" evidence="9">
    <location>
        <position position="77"/>
    </location>
</feature>
<dbReference type="CDD" id="cd00555">
    <property type="entry name" value="Maf"/>
    <property type="match status" value="1"/>
</dbReference>
<sequence>MTTATIVLASSSRYRRALLDKLGLDRLGLECRTDAPDIDEQALPGEAPATLVERLALAKARAVAPRHPNALIIGSDQVASIDGQMLGKPGGHQAAIAQLERLAGRQVCFLTGLCLLNSATGRSQSCCESFWVSFRHLSQKQIAAYVERERPYDCAGAFKSEGLGIALSSRLEGADPNSLIGLPLIRLIAMLEAEGIEVLGP</sequence>
<protein>
    <recommendedName>
        <fullName evidence="8 9">7-methyl-GTP pyrophosphatase</fullName>
        <shortName evidence="9">m(7)GTP pyrophosphatase</shortName>
        <ecNumber evidence="9">3.6.1.-</ecNumber>
    </recommendedName>
</protein>
<evidence type="ECO:0000256" key="8">
    <source>
        <dbReference type="ARBA" id="ARBA00068163"/>
    </source>
</evidence>
<evidence type="ECO:0000256" key="5">
    <source>
        <dbReference type="ARBA" id="ARBA00050213"/>
    </source>
</evidence>
<gene>
    <name evidence="10" type="ORF">Thi970DRAFT_00770</name>
</gene>
<comment type="similarity">
    <text evidence="7 9">Belongs to the Maf family. YceF subfamily.</text>
</comment>
<dbReference type="PANTHER" id="PTHR43213:SF10">
    <property type="entry name" value="7-METHYL-GTP PYROPHOSPHATASE"/>
    <property type="match status" value="1"/>
</dbReference>
<dbReference type="NCBIfam" id="TIGR00172">
    <property type="entry name" value="maf"/>
    <property type="match status" value="1"/>
</dbReference>
<proteinExistence type="inferred from homology"/>
<reference evidence="11" key="1">
    <citation type="submission" date="2011-06" db="EMBL/GenBank/DDBJ databases">
        <authorList>
            <consortium name="US DOE Joint Genome Institute (JGI-PGF)"/>
            <person name="Lucas S."/>
            <person name="Han J."/>
            <person name="Lapidus A."/>
            <person name="Cheng J.-F."/>
            <person name="Goodwin L."/>
            <person name="Pitluck S."/>
            <person name="Peters L."/>
            <person name="Land M.L."/>
            <person name="Hauser L."/>
            <person name="Vogl K."/>
            <person name="Liu Z."/>
            <person name="Overmann J."/>
            <person name="Frigaard N.-U."/>
            <person name="Bryant D.A."/>
            <person name="Woyke T.J."/>
        </authorList>
    </citation>
    <scope>NUCLEOTIDE SEQUENCE [LARGE SCALE GENOMIC DNA]</scope>
    <source>
        <strain evidence="11">970</strain>
    </source>
</reference>
<keyword evidence="2 9" id="KW-0963">Cytoplasm</keyword>
<reference evidence="10 11" key="2">
    <citation type="submission" date="2011-11" db="EMBL/GenBank/DDBJ databases">
        <authorList>
            <consortium name="US DOE Joint Genome Institute"/>
            <person name="Lucas S."/>
            <person name="Han J."/>
            <person name="Lapidus A."/>
            <person name="Cheng J.-F."/>
            <person name="Goodwin L."/>
            <person name="Pitluck S."/>
            <person name="Peters L."/>
            <person name="Ovchinnikova G."/>
            <person name="Zhang X."/>
            <person name="Detter J.C."/>
            <person name="Han C."/>
            <person name="Tapia R."/>
            <person name="Land M."/>
            <person name="Hauser L."/>
            <person name="Kyrpides N."/>
            <person name="Ivanova N."/>
            <person name="Pagani I."/>
            <person name="Vogl K."/>
            <person name="Liu Z."/>
            <person name="Overmann J."/>
            <person name="Frigaard N.-U."/>
            <person name="Bryant D."/>
            <person name="Woyke T."/>
        </authorList>
    </citation>
    <scope>NUCLEOTIDE SEQUENCE [LARGE SCALE GENOMIC DNA]</scope>
    <source>
        <strain evidence="10 11">970</strain>
    </source>
</reference>
<dbReference type="RefSeq" id="WP_009147203.1">
    <property type="nucleotide sequence ID" value="NZ_CP121471.1"/>
</dbReference>
<accession>H8YXE2</accession>
<dbReference type="OrthoDB" id="9813694at2"/>
<organism evidence="10 11">
    <name type="scientific">Thiorhodovibrio frisius</name>
    <dbReference type="NCBI Taxonomy" id="631362"/>
    <lineage>
        <taxon>Bacteria</taxon>
        <taxon>Pseudomonadati</taxon>
        <taxon>Pseudomonadota</taxon>
        <taxon>Gammaproteobacteria</taxon>
        <taxon>Chromatiales</taxon>
        <taxon>Chromatiaceae</taxon>
        <taxon>Thiorhodovibrio</taxon>
    </lineage>
</organism>
<dbReference type="GO" id="GO:0009117">
    <property type="term" value="P:nucleotide metabolic process"/>
    <property type="evidence" value="ECO:0007669"/>
    <property type="project" value="UniProtKB-KW"/>
</dbReference>
<name>H8YXE2_9GAMM</name>
<evidence type="ECO:0000256" key="4">
    <source>
        <dbReference type="ARBA" id="ARBA00023080"/>
    </source>
</evidence>
<dbReference type="STRING" id="631362.Thi970DRAFT_00770"/>
<evidence type="ECO:0000256" key="7">
    <source>
        <dbReference type="ARBA" id="ARBA00060749"/>
    </source>
</evidence>
<comment type="subcellular location">
    <subcellularLocation>
        <location evidence="1 9">Cytoplasm</location>
    </subcellularLocation>
</comment>
<feature type="site" description="Important for substrate specificity" evidence="9">
    <location>
        <position position="14"/>
    </location>
</feature>
<dbReference type="Proteomes" id="UP000002964">
    <property type="component" value="Unassembled WGS sequence"/>
</dbReference>
<dbReference type="HOGENOM" id="CLU_040416_1_0_6"/>